<dbReference type="HOGENOM" id="CLU_000688_21_2_1"/>
<evidence type="ECO:0000259" key="4">
    <source>
        <dbReference type="SMART" id="SM00382"/>
    </source>
</evidence>
<dbReference type="RefSeq" id="XP_001026651.2">
    <property type="nucleotide sequence ID" value="XM_001026651.2"/>
</dbReference>
<dbReference type="SUPFAM" id="SSF52540">
    <property type="entry name" value="P-loop containing nucleoside triphosphate hydrolases"/>
    <property type="match status" value="1"/>
</dbReference>
<dbReference type="OrthoDB" id="311710at2759"/>
<dbReference type="GO" id="GO:0005524">
    <property type="term" value="F:ATP binding"/>
    <property type="evidence" value="ECO:0007669"/>
    <property type="project" value="UniProtKB-KW"/>
</dbReference>
<dbReference type="InterPro" id="IPR003593">
    <property type="entry name" value="AAA+_ATPase"/>
</dbReference>
<dbReference type="InterPro" id="IPR027417">
    <property type="entry name" value="P-loop_NTPase"/>
</dbReference>
<gene>
    <name evidence="5" type="ORF">TTHERM_01128570</name>
</gene>
<evidence type="ECO:0000256" key="2">
    <source>
        <dbReference type="ARBA" id="ARBA00022840"/>
    </source>
</evidence>
<dbReference type="AlphaFoldDB" id="Q24F69"/>
<dbReference type="InterPro" id="IPR015415">
    <property type="entry name" value="Spast_Vps4_C"/>
</dbReference>
<dbReference type="Gene3D" id="1.10.8.60">
    <property type="match status" value="1"/>
</dbReference>
<feature type="domain" description="AAA+ ATPase" evidence="4">
    <location>
        <begin position="170"/>
        <end position="305"/>
    </location>
</feature>
<keyword evidence="2 3" id="KW-0067">ATP-binding</keyword>
<dbReference type="GeneID" id="7827970"/>
<dbReference type="STRING" id="312017.Q24F69"/>
<sequence>MFGQNQKKCAHGQGIIVFANPCLNGLNKLIYNRKIKQDLQQIFCTKMSGLQSLLCQEKDNCIDRLLIDNSNNNLNNLDSYSNGSIKTQKSSVSTKSQNSQASSNSLLAVEDLQQKYLKDLKSQLKSCILTKKPPIKFKDIAGNDYAKKCIEENFILPSVLPNLFQGKPKPFNKILLYGPPGVGKTMICHAVCNELQATPFWVSLADITSKFIGESEKLLKMLFDLARENSPSIIIFDEMDSIGRKRNGSESETERRIKTEFLKQLDEINSLDEKVYILATTNMPWELDVAVLRRFERRVLLPLPKKQARLEIFQNFTESKNHGLKQQDFDYLSDLTDGYSGSDIVTIINDAFMRPIQELQTTKYFKKLKGNLLENFIEYQDSQVERIYYTPCLQSDEDAEEINLYQLDPKQIILRKAEIKDFKESIKNCKPTVSKKFLDYYNKFLEKCGHVEQKDDMYKDQLRYMTQIYF</sequence>
<dbReference type="Proteomes" id="UP000009168">
    <property type="component" value="Unassembled WGS sequence"/>
</dbReference>
<dbReference type="EMBL" id="GG662295">
    <property type="protein sequence ID" value="EAS06406.2"/>
    <property type="molecule type" value="Genomic_DNA"/>
</dbReference>
<dbReference type="PROSITE" id="PS00674">
    <property type="entry name" value="AAA"/>
    <property type="match status" value="1"/>
</dbReference>
<accession>Q24F69</accession>
<dbReference type="SMART" id="SM00382">
    <property type="entry name" value="AAA"/>
    <property type="match status" value="1"/>
</dbReference>
<dbReference type="InParanoid" id="Q24F69"/>
<proteinExistence type="inferred from homology"/>
<dbReference type="InterPro" id="IPR050304">
    <property type="entry name" value="MT-severing_AAA_ATPase"/>
</dbReference>
<dbReference type="PANTHER" id="PTHR23074:SF83">
    <property type="entry name" value="VACUOLAR PROTEIN SORTING-ASSOCIATED PROTEIN 4A"/>
    <property type="match status" value="1"/>
</dbReference>
<dbReference type="eggNOG" id="KOG0739">
    <property type="taxonomic scope" value="Eukaryota"/>
</dbReference>
<reference evidence="6" key="1">
    <citation type="journal article" date="2006" name="PLoS Biol.">
        <title>Macronuclear genome sequence of the ciliate Tetrahymena thermophila, a model eukaryote.</title>
        <authorList>
            <person name="Eisen J.A."/>
            <person name="Coyne R.S."/>
            <person name="Wu M."/>
            <person name="Wu D."/>
            <person name="Thiagarajan M."/>
            <person name="Wortman J.R."/>
            <person name="Badger J.H."/>
            <person name="Ren Q."/>
            <person name="Amedeo P."/>
            <person name="Jones K.M."/>
            <person name="Tallon L.J."/>
            <person name="Delcher A.L."/>
            <person name="Salzberg S.L."/>
            <person name="Silva J.C."/>
            <person name="Haas B.J."/>
            <person name="Majoros W.H."/>
            <person name="Farzad M."/>
            <person name="Carlton J.M."/>
            <person name="Smith R.K. Jr."/>
            <person name="Garg J."/>
            <person name="Pearlman R.E."/>
            <person name="Karrer K.M."/>
            <person name="Sun L."/>
            <person name="Manning G."/>
            <person name="Elde N.C."/>
            <person name="Turkewitz A.P."/>
            <person name="Asai D.J."/>
            <person name="Wilkes D.E."/>
            <person name="Wang Y."/>
            <person name="Cai H."/>
            <person name="Collins K."/>
            <person name="Stewart B.A."/>
            <person name="Lee S.R."/>
            <person name="Wilamowska K."/>
            <person name="Weinberg Z."/>
            <person name="Ruzzo W.L."/>
            <person name="Wloga D."/>
            <person name="Gaertig J."/>
            <person name="Frankel J."/>
            <person name="Tsao C.-C."/>
            <person name="Gorovsky M.A."/>
            <person name="Keeling P.J."/>
            <person name="Waller R.F."/>
            <person name="Patron N.J."/>
            <person name="Cherry J.M."/>
            <person name="Stover N.A."/>
            <person name="Krieger C.J."/>
            <person name="del Toro C."/>
            <person name="Ryder H.F."/>
            <person name="Williamson S.C."/>
            <person name="Barbeau R.A."/>
            <person name="Hamilton E.P."/>
            <person name="Orias E."/>
        </authorList>
    </citation>
    <scope>NUCLEOTIDE SEQUENCE [LARGE SCALE GENOMIC DNA]</scope>
    <source>
        <strain evidence="6">SB210</strain>
    </source>
</reference>
<dbReference type="InterPro" id="IPR003959">
    <property type="entry name" value="ATPase_AAA_core"/>
</dbReference>
<dbReference type="PANTHER" id="PTHR23074">
    <property type="entry name" value="AAA DOMAIN-CONTAINING"/>
    <property type="match status" value="1"/>
</dbReference>
<evidence type="ECO:0000313" key="5">
    <source>
        <dbReference type="EMBL" id="EAS06406.2"/>
    </source>
</evidence>
<dbReference type="Pfam" id="PF17862">
    <property type="entry name" value="AAA_lid_3"/>
    <property type="match status" value="1"/>
</dbReference>
<dbReference type="InterPro" id="IPR041569">
    <property type="entry name" value="AAA_lid_3"/>
</dbReference>
<evidence type="ECO:0000256" key="3">
    <source>
        <dbReference type="RuleBase" id="RU003651"/>
    </source>
</evidence>
<name>Q24F69_TETTS</name>
<evidence type="ECO:0000256" key="1">
    <source>
        <dbReference type="ARBA" id="ARBA00022741"/>
    </source>
</evidence>
<dbReference type="Pfam" id="PF09336">
    <property type="entry name" value="Vps4_C"/>
    <property type="match status" value="1"/>
</dbReference>
<protein>
    <submittedName>
        <fullName evidence="5">AAA family ATPase</fullName>
    </submittedName>
</protein>
<dbReference type="KEGG" id="tet:TTHERM_01128570"/>
<organism evidence="5 6">
    <name type="scientific">Tetrahymena thermophila (strain SB210)</name>
    <dbReference type="NCBI Taxonomy" id="312017"/>
    <lineage>
        <taxon>Eukaryota</taxon>
        <taxon>Sar</taxon>
        <taxon>Alveolata</taxon>
        <taxon>Ciliophora</taxon>
        <taxon>Intramacronucleata</taxon>
        <taxon>Oligohymenophorea</taxon>
        <taxon>Hymenostomatida</taxon>
        <taxon>Tetrahymenina</taxon>
        <taxon>Tetrahymenidae</taxon>
        <taxon>Tetrahymena</taxon>
    </lineage>
</organism>
<dbReference type="InterPro" id="IPR003960">
    <property type="entry name" value="ATPase_AAA_CS"/>
</dbReference>
<dbReference type="Gene3D" id="3.40.50.300">
    <property type="entry name" value="P-loop containing nucleotide triphosphate hydrolases"/>
    <property type="match status" value="1"/>
</dbReference>
<comment type="similarity">
    <text evidence="3">Belongs to the AAA ATPase family.</text>
</comment>
<dbReference type="Pfam" id="PF00004">
    <property type="entry name" value="AAA"/>
    <property type="match status" value="1"/>
</dbReference>
<evidence type="ECO:0000313" key="6">
    <source>
        <dbReference type="Proteomes" id="UP000009168"/>
    </source>
</evidence>
<dbReference type="GO" id="GO:0016887">
    <property type="term" value="F:ATP hydrolysis activity"/>
    <property type="evidence" value="ECO:0007669"/>
    <property type="project" value="InterPro"/>
</dbReference>
<keyword evidence="6" id="KW-1185">Reference proteome</keyword>
<keyword evidence="1 3" id="KW-0547">Nucleotide-binding</keyword>